<gene>
    <name evidence="3" type="primary">rlmA_3</name>
    <name evidence="3" type="ORF">SDC9_82096</name>
</gene>
<protein>
    <submittedName>
        <fullName evidence="3">23S rRNA (Guanine(745)-N(1))-methyltransferase</fullName>
        <ecNumber evidence="3">2.1.1.187</ecNumber>
    </submittedName>
</protein>
<feature type="domain" description="Methyltransferase" evidence="1">
    <location>
        <begin position="102"/>
        <end position="185"/>
    </location>
</feature>
<dbReference type="SUPFAM" id="SSF53335">
    <property type="entry name" value="S-adenosyl-L-methionine-dependent methyltransferases"/>
    <property type="match status" value="1"/>
</dbReference>
<dbReference type="InterPro" id="IPR048647">
    <property type="entry name" value="RlmA_N"/>
</dbReference>
<dbReference type="GO" id="GO:0052911">
    <property type="term" value="F:23S rRNA (guanine(745)-N(1))-methyltransferase activity"/>
    <property type="evidence" value="ECO:0007669"/>
    <property type="project" value="UniProtKB-EC"/>
</dbReference>
<dbReference type="EC" id="2.1.1.187" evidence="3"/>
<sequence length="289" mass="31938">MSALICPVCSCPLAFRENSSYSRAYVCEKGHSFDISSKGYVNFMTGAGASGSGDNDEMARSRHEFLEGGAYARLADFMAAELCGFRNGLSDSVFAFSFSFADAGCGDGYYTGRMVEALSKIGETDAYGFDLSKRAVMLAAKRQGALFAVAGVFKMPIASDSLNAVTSIFAPVADAEAHRTLKPGGRLYVVSPGERHLYELKRIIYDEPYENILKAPEREGFERIEEKRLSFPAHLNSNSEIKALFNMTPYAYKTSERDVGKLENVNELDVTAEFIINIYEKKPCRKLHY</sequence>
<keyword evidence="3" id="KW-0808">Transferase</keyword>
<evidence type="ECO:0000259" key="2">
    <source>
        <dbReference type="Pfam" id="PF21302"/>
    </source>
</evidence>
<reference evidence="3" key="1">
    <citation type="submission" date="2019-08" db="EMBL/GenBank/DDBJ databases">
        <authorList>
            <person name="Kucharzyk K."/>
            <person name="Murdoch R.W."/>
            <person name="Higgins S."/>
            <person name="Loffler F."/>
        </authorList>
    </citation>
    <scope>NUCLEOTIDE SEQUENCE</scope>
</reference>
<evidence type="ECO:0000259" key="1">
    <source>
        <dbReference type="Pfam" id="PF13649"/>
    </source>
</evidence>
<dbReference type="InterPro" id="IPR016718">
    <property type="entry name" value="rRNA_m1G-MeTrfase_A_prd"/>
</dbReference>
<dbReference type="InterPro" id="IPR029063">
    <property type="entry name" value="SAM-dependent_MTases_sf"/>
</dbReference>
<dbReference type="CDD" id="cd02440">
    <property type="entry name" value="AdoMet_MTases"/>
    <property type="match status" value="1"/>
</dbReference>
<proteinExistence type="predicted"/>
<keyword evidence="3" id="KW-0489">Methyltransferase</keyword>
<organism evidence="3">
    <name type="scientific">bioreactor metagenome</name>
    <dbReference type="NCBI Taxonomy" id="1076179"/>
    <lineage>
        <taxon>unclassified sequences</taxon>
        <taxon>metagenomes</taxon>
        <taxon>ecological metagenomes</taxon>
    </lineage>
</organism>
<feature type="domain" description="23S rRNA (guanine(745)-N(1))-methyltransferase N-terminal" evidence="2">
    <location>
        <begin position="5"/>
        <end position="44"/>
    </location>
</feature>
<comment type="caution">
    <text evidence="3">The sequence shown here is derived from an EMBL/GenBank/DDBJ whole genome shotgun (WGS) entry which is preliminary data.</text>
</comment>
<dbReference type="PIRSF" id="PIRSF018249">
    <property type="entry name" value="MyrA_prd"/>
    <property type="match status" value="1"/>
</dbReference>
<dbReference type="Pfam" id="PF13649">
    <property type="entry name" value="Methyltransf_25"/>
    <property type="match status" value="1"/>
</dbReference>
<name>A0A644Z9V8_9ZZZZ</name>
<dbReference type="Gene3D" id="3.40.50.150">
    <property type="entry name" value="Vaccinia Virus protein VP39"/>
    <property type="match status" value="1"/>
</dbReference>
<dbReference type="Pfam" id="PF21302">
    <property type="entry name" value="Zn_ribbon_RlmA"/>
    <property type="match status" value="1"/>
</dbReference>
<dbReference type="InterPro" id="IPR041698">
    <property type="entry name" value="Methyltransf_25"/>
</dbReference>
<dbReference type="EMBL" id="VSSQ01007305">
    <property type="protein sequence ID" value="MPM35503.1"/>
    <property type="molecule type" value="Genomic_DNA"/>
</dbReference>
<evidence type="ECO:0000313" key="3">
    <source>
        <dbReference type="EMBL" id="MPM35503.1"/>
    </source>
</evidence>
<dbReference type="AlphaFoldDB" id="A0A644Z9V8"/>
<accession>A0A644Z9V8</accession>